<organism evidence="2 3">
    <name type="scientific">Lentibacillus kimchii</name>
    <dbReference type="NCBI Taxonomy" id="1542911"/>
    <lineage>
        <taxon>Bacteria</taxon>
        <taxon>Bacillati</taxon>
        <taxon>Bacillota</taxon>
        <taxon>Bacilli</taxon>
        <taxon>Bacillales</taxon>
        <taxon>Bacillaceae</taxon>
        <taxon>Lentibacillus</taxon>
    </lineage>
</organism>
<reference evidence="3" key="1">
    <citation type="journal article" date="2019" name="Int. J. Syst. Evol. Microbiol.">
        <title>The Global Catalogue of Microorganisms (GCM) 10K type strain sequencing project: providing services to taxonomists for standard genome sequencing and annotation.</title>
        <authorList>
            <consortium name="The Broad Institute Genomics Platform"/>
            <consortium name="The Broad Institute Genome Sequencing Center for Infectious Disease"/>
            <person name="Wu L."/>
            <person name="Ma J."/>
        </authorList>
    </citation>
    <scope>NUCLEOTIDE SEQUENCE [LARGE SCALE GENOMIC DNA]</scope>
    <source>
        <strain evidence="3">JCM 30234</strain>
    </source>
</reference>
<gene>
    <name evidence="2" type="ORF">ACFQU8_08760</name>
</gene>
<comment type="caution">
    <text evidence="2">The sequence shown here is derived from an EMBL/GenBank/DDBJ whole genome shotgun (WGS) entry which is preliminary data.</text>
</comment>
<feature type="region of interest" description="Disordered" evidence="1">
    <location>
        <begin position="1"/>
        <end position="49"/>
    </location>
</feature>
<keyword evidence="3" id="KW-1185">Reference proteome</keyword>
<evidence type="ECO:0000313" key="3">
    <source>
        <dbReference type="Proteomes" id="UP001596620"/>
    </source>
</evidence>
<sequence>MPSKVRRGSGTGAHGNAQPGEVDTIDTPIVGVDGVTNKEPISGGRIAETDDELKNRYELSLSASGSPTMNGIRSEVLGVEGVLTATVIENLSLDKQNGRPGRSFETYVLGGDDEDVARAIFKRRAAGVQAYGETMVDIEDDAGNIVPVGLTRAKKVNIHVEMVLKTNNEFPDDGKKRIITEIVRHIGGTDYDGNEYVGLQTGEDVYFMPLVNIIFQSVPGIENVPRLKIGKDINNTEEMNTIEISPTEVAITDYEKVDIS</sequence>
<evidence type="ECO:0000313" key="2">
    <source>
        <dbReference type="EMBL" id="MFC7747323.1"/>
    </source>
</evidence>
<dbReference type="RefSeq" id="WP_382358848.1">
    <property type="nucleotide sequence ID" value="NZ_JBHTGR010000021.1"/>
</dbReference>
<dbReference type="EMBL" id="JBHTGR010000021">
    <property type="protein sequence ID" value="MFC7747323.1"/>
    <property type="molecule type" value="Genomic_DNA"/>
</dbReference>
<evidence type="ECO:0000256" key="1">
    <source>
        <dbReference type="SAM" id="MobiDB-lite"/>
    </source>
</evidence>
<protein>
    <submittedName>
        <fullName evidence="2">Baseplate J/gp47 family protein</fullName>
    </submittedName>
</protein>
<name>A0ABW2UVP3_9BACI</name>
<dbReference type="Proteomes" id="UP001596620">
    <property type="component" value="Unassembled WGS sequence"/>
</dbReference>
<accession>A0ABW2UVP3</accession>
<proteinExistence type="predicted"/>